<dbReference type="AlphaFoldDB" id="A0A5X4X332"/>
<accession>A0A5X4X332</accession>
<feature type="non-terminal residue" evidence="6">
    <location>
        <position position="184"/>
    </location>
</feature>
<keyword evidence="3" id="KW-0238">DNA-binding</keyword>
<evidence type="ECO:0000256" key="1">
    <source>
        <dbReference type="ARBA" id="ARBA00009437"/>
    </source>
</evidence>
<evidence type="ECO:0000313" key="6">
    <source>
        <dbReference type="EMBL" id="EBZ9890253.1"/>
    </source>
</evidence>
<evidence type="ECO:0000259" key="5">
    <source>
        <dbReference type="PROSITE" id="PS50931"/>
    </source>
</evidence>
<dbReference type="GO" id="GO:0003677">
    <property type="term" value="F:DNA binding"/>
    <property type="evidence" value="ECO:0007669"/>
    <property type="project" value="UniProtKB-KW"/>
</dbReference>
<dbReference type="GO" id="GO:0003700">
    <property type="term" value="F:DNA-binding transcription factor activity"/>
    <property type="evidence" value="ECO:0007669"/>
    <property type="project" value="InterPro"/>
</dbReference>
<dbReference type="Gene3D" id="1.10.10.10">
    <property type="entry name" value="Winged helix-like DNA-binding domain superfamily/Winged helix DNA-binding domain"/>
    <property type="match status" value="1"/>
</dbReference>
<dbReference type="InterPro" id="IPR000847">
    <property type="entry name" value="LysR_HTH_N"/>
</dbReference>
<dbReference type="InterPro" id="IPR036388">
    <property type="entry name" value="WH-like_DNA-bd_sf"/>
</dbReference>
<dbReference type="InterPro" id="IPR050389">
    <property type="entry name" value="LysR-type_TF"/>
</dbReference>
<comment type="caution">
    <text evidence="6">The sequence shown here is derived from an EMBL/GenBank/DDBJ whole genome shotgun (WGS) entry which is preliminary data.</text>
</comment>
<evidence type="ECO:0000256" key="3">
    <source>
        <dbReference type="ARBA" id="ARBA00023125"/>
    </source>
</evidence>
<dbReference type="PROSITE" id="PS50931">
    <property type="entry name" value="HTH_LYSR"/>
    <property type="match status" value="1"/>
</dbReference>
<protein>
    <submittedName>
        <fullName evidence="6">LysR family transcriptional regulator</fullName>
    </submittedName>
</protein>
<dbReference type="InterPro" id="IPR036390">
    <property type="entry name" value="WH_DNA-bd_sf"/>
</dbReference>
<keyword evidence="2" id="KW-0805">Transcription regulation</keyword>
<reference evidence="6" key="1">
    <citation type="submission" date="2018-11" db="EMBL/GenBank/DDBJ databases">
        <authorList>
            <consortium name="GenomeTrakr network: Whole genome sequencing for foodborne pathogen traceback"/>
        </authorList>
    </citation>
    <scope>NUCLEOTIDE SEQUENCE</scope>
    <source>
        <strain evidence="6">FSIS11807454</strain>
    </source>
</reference>
<evidence type="ECO:0000256" key="4">
    <source>
        <dbReference type="ARBA" id="ARBA00023163"/>
    </source>
</evidence>
<feature type="domain" description="HTH lysR-type" evidence="5">
    <location>
        <begin position="10"/>
        <end position="67"/>
    </location>
</feature>
<gene>
    <name evidence="6" type="ORF">EIC57_05680</name>
</gene>
<dbReference type="Pfam" id="PF00126">
    <property type="entry name" value="HTH_1"/>
    <property type="match status" value="1"/>
</dbReference>
<organism evidence="6">
    <name type="scientific">Salmonella enterica subsp. enterica serovar Schwarzengrund</name>
    <dbReference type="NCBI Taxonomy" id="340190"/>
    <lineage>
        <taxon>Bacteria</taxon>
        <taxon>Pseudomonadati</taxon>
        <taxon>Pseudomonadota</taxon>
        <taxon>Gammaproteobacteria</taxon>
        <taxon>Enterobacterales</taxon>
        <taxon>Enterobacteriaceae</taxon>
        <taxon>Salmonella</taxon>
    </lineage>
</organism>
<dbReference type="EMBL" id="AAHSXG010000004">
    <property type="protein sequence ID" value="EBZ9890253.1"/>
    <property type="molecule type" value="Genomic_DNA"/>
</dbReference>
<name>A0A5X4X332_SALET</name>
<dbReference type="PANTHER" id="PTHR30118:SF6">
    <property type="entry name" value="HTH-TYPE TRANSCRIPTIONAL REGULATOR LEUO"/>
    <property type="match status" value="1"/>
</dbReference>
<dbReference type="SUPFAM" id="SSF46785">
    <property type="entry name" value="Winged helix' DNA-binding domain"/>
    <property type="match status" value="1"/>
</dbReference>
<sequence length="184" mass="20424">MGSKGANKSFDYNLIKILDAVILSGNAAMAAKKLGITPAAVSMALKRLQSYYPEELFSRGKGGLIPTAKAVDIHQNFSQVMKLVDDTFLCNSKKDEAFQITLLGSDIVESYYLSQLYNSDIFDRILINHFSVRNMNRERISELLFTAQGDLLIGAEPLLESGIENQIIDSFKSFVCICSSKHML</sequence>
<comment type="similarity">
    <text evidence="1">Belongs to the LysR transcriptional regulatory family.</text>
</comment>
<keyword evidence="4" id="KW-0804">Transcription</keyword>
<evidence type="ECO:0000256" key="2">
    <source>
        <dbReference type="ARBA" id="ARBA00023015"/>
    </source>
</evidence>
<dbReference type="PANTHER" id="PTHR30118">
    <property type="entry name" value="HTH-TYPE TRANSCRIPTIONAL REGULATOR LEUO-RELATED"/>
    <property type="match status" value="1"/>
</dbReference>
<proteinExistence type="inferred from homology"/>